<dbReference type="Proteomes" id="UP000237347">
    <property type="component" value="Unassembled WGS sequence"/>
</dbReference>
<protein>
    <submittedName>
        <fullName evidence="1">Uncharacterized protein</fullName>
    </submittedName>
</protein>
<gene>
    <name evidence="1" type="ORF">CFP56_015160</name>
</gene>
<keyword evidence="2" id="KW-1185">Reference proteome</keyword>
<name>A0AAW0KT28_QUESU</name>
<dbReference type="EMBL" id="PKMF04000238">
    <property type="protein sequence ID" value="KAK7841603.1"/>
    <property type="molecule type" value="Genomic_DNA"/>
</dbReference>
<sequence length="130" mass="14564">MAARIESKDLTISAELLTLGILCKALLAIDMHIAYFLICPRKVASGTPCNYKKLGIDKVLHSVSYKKISKMSSSMSNITMKMEYGPFKSLPCPPRHRILSIWNEMKTDSFHGSDLFLDARSNNVHHAPII</sequence>
<dbReference type="AlphaFoldDB" id="A0AAW0KT28"/>
<proteinExistence type="predicted"/>
<accession>A0AAW0KT28</accession>
<evidence type="ECO:0000313" key="2">
    <source>
        <dbReference type="Proteomes" id="UP000237347"/>
    </source>
</evidence>
<reference evidence="1 2" key="1">
    <citation type="journal article" date="2018" name="Sci. Data">
        <title>The draft genome sequence of cork oak.</title>
        <authorList>
            <person name="Ramos A.M."/>
            <person name="Usie A."/>
            <person name="Barbosa P."/>
            <person name="Barros P.M."/>
            <person name="Capote T."/>
            <person name="Chaves I."/>
            <person name="Simoes F."/>
            <person name="Abreu I."/>
            <person name="Carrasquinho I."/>
            <person name="Faro C."/>
            <person name="Guimaraes J.B."/>
            <person name="Mendonca D."/>
            <person name="Nobrega F."/>
            <person name="Rodrigues L."/>
            <person name="Saibo N.J.M."/>
            <person name="Varela M.C."/>
            <person name="Egas C."/>
            <person name="Matos J."/>
            <person name="Miguel C.M."/>
            <person name="Oliveira M.M."/>
            <person name="Ricardo C.P."/>
            <person name="Goncalves S."/>
        </authorList>
    </citation>
    <scope>NUCLEOTIDE SEQUENCE [LARGE SCALE GENOMIC DNA]</scope>
    <source>
        <strain evidence="2">cv. HL8</strain>
    </source>
</reference>
<comment type="caution">
    <text evidence="1">The sequence shown here is derived from an EMBL/GenBank/DDBJ whole genome shotgun (WGS) entry which is preliminary data.</text>
</comment>
<evidence type="ECO:0000313" key="1">
    <source>
        <dbReference type="EMBL" id="KAK7841603.1"/>
    </source>
</evidence>
<organism evidence="1 2">
    <name type="scientific">Quercus suber</name>
    <name type="common">Cork oak</name>
    <dbReference type="NCBI Taxonomy" id="58331"/>
    <lineage>
        <taxon>Eukaryota</taxon>
        <taxon>Viridiplantae</taxon>
        <taxon>Streptophyta</taxon>
        <taxon>Embryophyta</taxon>
        <taxon>Tracheophyta</taxon>
        <taxon>Spermatophyta</taxon>
        <taxon>Magnoliopsida</taxon>
        <taxon>eudicotyledons</taxon>
        <taxon>Gunneridae</taxon>
        <taxon>Pentapetalae</taxon>
        <taxon>rosids</taxon>
        <taxon>fabids</taxon>
        <taxon>Fagales</taxon>
        <taxon>Fagaceae</taxon>
        <taxon>Quercus</taxon>
    </lineage>
</organism>